<comment type="caution">
    <text evidence="7">The sequence shown here is derived from an EMBL/GenBank/DDBJ whole genome shotgun (WGS) entry which is preliminary data.</text>
</comment>
<gene>
    <name evidence="7" type="ORF">PMAYCL1PPCAC_31920</name>
</gene>
<evidence type="ECO:0000313" key="8">
    <source>
        <dbReference type="Proteomes" id="UP001328107"/>
    </source>
</evidence>
<evidence type="ECO:0000256" key="6">
    <source>
        <dbReference type="SAM" id="Phobius"/>
    </source>
</evidence>
<comment type="subcellular location">
    <subcellularLocation>
        <location evidence="1">Membrane</location>
    </subcellularLocation>
</comment>
<keyword evidence="8" id="KW-1185">Reference proteome</keyword>
<dbReference type="EMBL" id="BTRK01000006">
    <property type="protein sequence ID" value="GMR61725.1"/>
    <property type="molecule type" value="Genomic_DNA"/>
</dbReference>
<evidence type="ECO:0000256" key="5">
    <source>
        <dbReference type="ARBA" id="ARBA00023136"/>
    </source>
</evidence>
<proteinExistence type="inferred from homology"/>
<evidence type="ECO:0000313" key="7">
    <source>
        <dbReference type="EMBL" id="GMR61725.1"/>
    </source>
</evidence>
<evidence type="ECO:0000256" key="4">
    <source>
        <dbReference type="ARBA" id="ARBA00022989"/>
    </source>
</evidence>
<comment type="similarity">
    <text evidence="2">Belongs to the UPF0057 (PMP3) family.</text>
</comment>
<keyword evidence="5 6" id="KW-0472">Membrane</keyword>
<reference evidence="8" key="1">
    <citation type="submission" date="2022-10" db="EMBL/GenBank/DDBJ databases">
        <title>Genome assembly of Pristionchus species.</title>
        <authorList>
            <person name="Yoshida K."/>
            <person name="Sommer R.J."/>
        </authorList>
    </citation>
    <scope>NUCLEOTIDE SEQUENCE [LARGE SCALE GENOMIC DNA]</scope>
    <source>
        <strain evidence="8">RS5460</strain>
    </source>
</reference>
<sequence length="63" mass="7207">SSVKMADDSEKIIVLCLVIFLPALAVYYKSRQCDMMVVIALVCQLLFWIPGIIFAAWYVYMRG</sequence>
<evidence type="ECO:0008006" key="9">
    <source>
        <dbReference type="Google" id="ProtNLM"/>
    </source>
</evidence>
<protein>
    <recommendedName>
        <fullName evidence="9">YqaE/Pmp3 family membrane protein</fullName>
    </recommendedName>
</protein>
<name>A0AAN5IEZ5_9BILA</name>
<dbReference type="Proteomes" id="UP001328107">
    <property type="component" value="Unassembled WGS sequence"/>
</dbReference>
<dbReference type="GO" id="GO:0016020">
    <property type="term" value="C:membrane"/>
    <property type="evidence" value="ECO:0007669"/>
    <property type="project" value="UniProtKB-SubCell"/>
</dbReference>
<evidence type="ECO:0000256" key="3">
    <source>
        <dbReference type="ARBA" id="ARBA00022692"/>
    </source>
</evidence>
<feature type="transmembrane region" description="Helical" evidence="6">
    <location>
        <begin position="35"/>
        <end position="60"/>
    </location>
</feature>
<evidence type="ECO:0000256" key="2">
    <source>
        <dbReference type="ARBA" id="ARBA00009530"/>
    </source>
</evidence>
<keyword evidence="4 6" id="KW-1133">Transmembrane helix</keyword>
<keyword evidence="3 6" id="KW-0812">Transmembrane</keyword>
<feature type="non-terminal residue" evidence="7">
    <location>
        <position position="1"/>
    </location>
</feature>
<dbReference type="Pfam" id="PF01679">
    <property type="entry name" value="Pmp3"/>
    <property type="match status" value="1"/>
</dbReference>
<feature type="transmembrane region" description="Helical" evidence="6">
    <location>
        <begin position="12"/>
        <end position="28"/>
    </location>
</feature>
<evidence type="ECO:0000256" key="1">
    <source>
        <dbReference type="ARBA" id="ARBA00004370"/>
    </source>
</evidence>
<dbReference type="AlphaFoldDB" id="A0AAN5IEZ5"/>
<dbReference type="InterPro" id="IPR000612">
    <property type="entry name" value="PMP3"/>
</dbReference>
<organism evidence="7 8">
    <name type="scientific">Pristionchus mayeri</name>
    <dbReference type="NCBI Taxonomy" id="1317129"/>
    <lineage>
        <taxon>Eukaryota</taxon>
        <taxon>Metazoa</taxon>
        <taxon>Ecdysozoa</taxon>
        <taxon>Nematoda</taxon>
        <taxon>Chromadorea</taxon>
        <taxon>Rhabditida</taxon>
        <taxon>Rhabditina</taxon>
        <taxon>Diplogasteromorpha</taxon>
        <taxon>Diplogasteroidea</taxon>
        <taxon>Neodiplogasteridae</taxon>
        <taxon>Pristionchus</taxon>
    </lineage>
</organism>
<accession>A0AAN5IEZ5</accession>